<comment type="caution">
    <text evidence="2">The sequence shown here is derived from an EMBL/GenBank/DDBJ whole genome shotgun (WGS) entry which is preliminary data.</text>
</comment>
<protein>
    <submittedName>
        <fullName evidence="2">Uncharacterized protein</fullName>
    </submittedName>
</protein>
<accession>A0A2T2WUI3</accession>
<sequence>MMVVVAATTVAAGTNIHILGELPLLLLLFALVLRDVMASSKTGATLEVRRSLSVVITPLAIAVAVVLLQQIAVFFR</sequence>
<reference evidence="2 3" key="1">
    <citation type="journal article" date="2014" name="BMC Genomics">
        <title>Comparison of environmental and isolate Sulfobacillus genomes reveals diverse carbon, sulfur, nitrogen, and hydrogen metabolisms.</title>
        <authorList>
            <person name="Justice N.B."/>
            <person name="Norman A."/>
            <person name="Brown C.T."/>
            <person name="Singh A."/>
            <person name="Thomas B.C."/>
            <person name="Banfield J.F."/>
        </authorList>
    </citation>
    <scope>NUCLEOTIDE SEQUENCE [LARGE SCALE GENOMIC DNA]</scope>
    <source>
        <strain evidence="2">AMDSBA1</strain>
    </source>
</reference>
<keyword evidence="1" id="KW-1133">Transmembrane helix</keyword>
<evidence type="ECO:0000256" key="1">
    <source>
        <dbReference type="SAM" id="Phobius"/>
    </source>
</evidence>
<evidence type="ECO:0000313" key="3">
    <source>
        <dbReference type="Proteomes" id="UP000242699"/>
    </source>
</evidence>
<organism evidence="2 3">
    <name type="scientific">Sulfobacillus benefaciens</name>
    <dbReference type="NCBI Taxonomy" id="453960"/>
    <lineage>
        <taxon>Bacteria</taxon>
        <taxon>Bacillati</taxon>
        <taxon>Bacillota</taxon>
        <taxon>Clostridia</taxon>
        <taxon>Eubacteriales</taxon>
        <taxon>Clostridiales Family XVII. Incertae Sedis</taxon>
        <taxon>Sulfobacillus</taxon>
    </lineage>
</organism>
<evidence type="ECO:0000313" key="2">
    <source>
        <dbReference type="EMBL" id="PSR25883.1"/>
    </source>
</evidence>
<feature type="transmembrane region" description="Helical" evidence="1">
    <location>
        <begin position="54"/>
        <end position="75"/>
    </location>
</feature>
<dbReference type="EMBL" id="PXYT01000048">
    <property type="protein sequence ID" value="PSR25883.1"/>
    <property type="molecule type" value="Genomic_DNA"/>
</dbReference>
<dbReference type="Proteomes" id="UP000242699">
    <property type="component" value="Unassembled WGS sequence"/>
</dbReference>
<gene>
    <name evidence="2" type="ORF">C7B43_15930</name>
</gene>
<feature type="transmembrane region" description="Helical" evidence="1">
    <location>
        <begin position="12"/>
        <end position="33"/>
    </location>
</feature>
<proteinExistence type="predicted"/>
<keyword evidence="1" id="KW-0472">Membrane</keyword>
<name>A0A2T2WUI3_9FIRM</name>
<keyword evidence="1" id="KW-0812">Transmembrane</keyword>
<dbReference type="AlphaFoldDB" id="A0A2T2WUI3"/>